<dbReference type="Proteomes" id="UP000214720">
    <property type="component" value="Unassembled WGS sequence"/>
</dbReference>
<name>A0A226WYF5_CABSO</name>
<protein>
    <submittedName>
        <fullName evidence="5">Outer membrane protein OmpA</fullName>
    </submittedName>
</protein>
<dbReference type="GO" id="GO:0016020">
    <property type="term" value="C:membrane"/>
    <property type="evidence" value="ECO:0007669"/>
    <property type="project" value="UniProtKB-UniRule"/>
</dbReference>
<dbReference type="PANTHER" id="PTHR30329">
    <property type="entry name" value="STATOR ELEMENT OF FLAGELLAR MOTOR COMPLEX"/>
    <property type="match status" value="1"/>
</dbReference>
<dbReference type="PROSITE" id="PS51123">
    <property type="entry name" value="OMPA_2"/>
    <property type="match status" value="1"/>
</dbReference>
<keyword evidence="1 3" id="KW-0472">Membrane</keyword>
<organism evidence="5 6">
    <name type="scientific">Caballeronia sordidicola</name>
    <name type="common">Burkholderia sordidicola</name>
    <dbReference type="NCBI Taxonomy" id="196367"/>
    <lineage>
        <taxon>Bacteria</taxon>
        <taxon>Pseudomonadati</taxon>
        <taxon>Pseudomonadota</taxon>
        <taxon>Betaproteobacteria</taxon>
        <taxon>Burkholderiales</taxon>
        <taxon>Burkholderiaceae</taxon>
        <taxon>Caballeronia</taxon>
    </lineage>
</organism>
<dbReference type="InterPro" id="IPR006665">
    <property type="entry name" value="OmpA-like"/>
</dbReference>
<dbReference type="SUPFAM" id="SSF103088">
    <property type="entry name" value="OmpA-like"/>
    <property type="match status" value="1"/>
</dbReference>
<feature type="domain" description="OmpA-like" evidence="4">
    <location>
        <begin position="444"/>
        <end position="563"/>
    </location>
</feature>
<accession>A0A226WYF5</accession>
<keyword evidence="3" id="KW-1133">Transmembrane helix</keyword>
<dbReference type="PRINTS" id="PR01023">
    <property type="entry name" value="NAFLGMOTY"/>
</dbReference>
<dbReference type="CDD" id="cd07185">
    <property type="entry name" value="OmpA_C-like"/>
    <property type="match status" value="1"/>
</dbReference>
<keyword evidence="3" id="KW-0812">Transmembrane</keyword>
<evidence type="ECO:0000256" key="2">
    <source>
        <dbReference type="SAM" id="MobiDB-lite"/>
    </source>
</evidence>
<dbReference type="EMBL" id="MTHB01000136">
    <property type="protein sequence ID" value="OXC76205.1"/>
    <property type="molecule type" value="Genomic_DNA"/>
</dbReference>
<feature type="region of interest" description="Disordered" evidence="2">
    <location>
        <begin position="282"/>
        <end position="301"/>
    </location>
</feature>
<dbReference type="RefSeq" id="WP_089162576.1">
    <property type="nucleotide sequence ID" value="NZ_MTHB01000136.1"/>
</dbReference>
<evidence type="ECO:0000256" key="3">
    <source>
        <dbReference type="SAM" id="Phobius"/>
    </source>
</evidence>
<dbReference type="OrthoDB" id="9782229at2"/>
<evidence type="ECO:0000259" key="4">
    <source>
        <dbReference type="PROSITE" id="PS51123"/>
    </source>
</evidence>
<dbReference type="Gene3D" id="3.40.1520.20">
    <property type="match status" value="1"/>
</dbReference>
<proteinExistence type="predicted"/>
<reference evidence="6" key="1">
    <citation type="submission" date="2017-01" db="EMBL/GenBank/DDBJ databases">
        <title>Genome Analysis of Deinococcus marmoris KOPRI26562.</title>
        <authorList>
            <person name="Kim J.H."/>
            <person name="Oh H.-M."/>
        </authorList>
    </citation>
    <scope>NUCLEOTIDE SEQUENCE [LARGE SCALE GENOMIC DNA]</scope>
    <source>
        <strain evidence="6">PAMC 26633</strain>
    </source>
</reference>
<gene>
    <name evidence="5" type="ORF">BSU04_23065</name>
</gene>
<dbReference type="InterPro" id="IPR050330">
    <property type="entry name" value="Bact_OuterMem_StrucFunc"/>
</dbReference>
<dbReference type="Pfam" id="PF06078">
    <property type="entry name" value="DUF937"/>
    <property type="match status" value="1"/>
</dbReference>
<evidence type="ECO:0000313" key="6">
    <source>
        <dbReference type="Proteomes" id="UP000214720"/>
    </source>
</evidence>
<dbReference type="Gene3D" id="3.30.1330.60">
    <property type="entry name" value="OmpA-like domain"/>
    <property type="match status" value="1"/>
</dbReference>
<feature type="transmembrane region" description="Helical" evidence="3">
    <location>
        <begin position="229"/>
        <end position="246"/>
    </location>
</feature>
<evidence type="ECO:0000313" key="5">
    <source>
        <dbReference type="EMBL" id="OXC76205.1"/>
    </source>
</evidence>
<dbReference type="InterPro" id="IPR036737">
    <property type="entry name" value="OmpA-like_sf"/>
</dbReference>
<comment type="caution">
    <text evidence="5">The sequence shown here is derived from an EMBL/GenBank/DDBJ whole genome shotgun (WGS) entry which is preliminary data.</text>
</comment>
<dbReference type="AlphaFoldDB" id="A0A226WYF5"/>
<dbReference type="Pfam" id="PF00691">
    <property type="entry name" value="OmpA"/>
    <property type="match status" value="1"/>
</dbReference>
<dbReference type="PANTHER" id="PTHR30329:SF21">
    <property type="entry name" value="LIPOPROTEIN YIAD-RELATED"/>
    <property type="match status" value="1"/>
</dbReference>
<evidence type="ECO:0000256" key="1">
    <source>
        <dbReference type="PROSITE-ProRule" id="PRU00473"/>
    </source>
</evidence>
<sequence>MSINVIQLVQGALTESVLQQLATKLGVAPEAAKRVVGMIAPALVGSLMNKAASPEGARGLFASIMSPDANANIVDMLPQLVHGDGLQSLLASGTRLASGVASEERVNALSNAVASKTGVSVGATHALGGIVTAALFGVLKHYFTKSGGNVGQLPTLLGHQLPMVKASMTEEVASALGLGGAASFLSGVGAQMKAVSSHLEHPSTVGASPAVNPSLDRIVVEEKARSKKWWWLAVAAALALLALLFGRSCVNQTPLAPAPAAAPVAASAAAPVVTSTPAVAAEAASEPASEPAPASAPAAAPAPTKDALLTFTVDKLGAPTIHATVGSEEEKATLLAALTAKFGADHLNATIAVDPDTKPASWLDKLDGLLPLMQLPGAEAKLSGEKIELSGTAADVRNGWMDKLKTLFGAGFTIGTFNVTQAVQSAKDSFMSAFSSLSDDCSAADVTKVLNLQVINFRTGSDVPPQDAQLALAKSAEVLKACETKGKTVKLNVGGYSDNVGQPSTNLMLSKKRAEAVRAVLVKHGVSADSLTAQGFGDANPIADNATASGRFANRRIDFSVQE</sequence>
<dbReference type="InterPro" id="IPR009282">
    <property type="entry name" value="DUF937"/>
</dbReference>
<dbReference type="eggNOG" id="COG2885">
    <property type="taxonomic scope" value="Bacteria"/>
</dbReference>